<dbReference type="SUPFAM" id="SSF50978">
    <property type="entry name" value="WD40 repeat-like"/>
    <property type="match status" value="1"/>
</dbReference>
<dbReference type="InterPro" id="IPR040324">
    <property type="entry name" value="WDR44/Dgr2"/>
</dbReference>
<dbReference type="InterPro" id="IPR036322">
    <property type="entry name" value="WD40_repeat_dom_sf"/>
</dbReference>
<dbReference type="PROSITE" id="PS50294">
    <property type="entry name" value="WD_REPEATS_REGION"/>
    <property type="match status" value="2"/>
</dbReference>
<dbReference type="Gene3D" id="2.130.10.10">
    <property type="entry name" value="YVTN repeat-like/Quinoprotein amine dehydrogenase"/>
    <property type="match status" value="3"/>
</dbReference>
<dbReference type="SMART" id="SM00320">
    <property type="entry name" value="WD40"/>
    <property type="match status" value="4"/>
</dbReference>
<dbReference type="PROSITE" id="PS00678">
    <property type="entry name" value="WD_REPEATS_1"/>
    <property type="match status" value="1"/>
</dbReference>
<keyword evidence="2" id="KW-0677">Repeat</keyword>
<evidence type="ECO:0000256" key="3">
    <source>
        <dbReference type="PROSITE-ProRule" id="PRU00221"/>
    </source>
</evidence>
<feature type="compositionally biased region" description="Basic and acidic residues" evidence="4">
    <location>
        <begin position="16"/>
        <end position="25"/>
    </location>
</feature>
<feature type="region of interest" description="Disordered" evidence="4">
    <location>
        <begin position="431"/>
        <end position="466"/>
    </location>
</feature>
<feature type="repeat" description="WD" evidence="3">
    <location>
        <begin position="378"/>
        <end position="411"/>
    </location>
</feature>
<protein>
    <submittedName>
        <fullName evidence="5">WD-40 repeat family protein</fullName>
    </submittedName>
</protein>
<comment type="caution">
    <text evidence="5">The sequence shown here is derived from an EMBL/GenBank/DDBJ whole genome shotgun (WGS) entry which is preliminary data.</text>
</comment>
<feature type="region of interest" description="Disordered" evidence="4">
    <location>
        <begin position="676"/>
        <end position="699"/>
    </location>
</feature>
<dbReference type="PANTHER" id="PTHR14221">
    <property type="entry name" value="WD REPEAT DOMAIN 44"/>
    <property type="match status" value="1"/>
</dbReference>
<reference evidence="6" key="1">
    <citation type="journal article" date="2016" name="Nature">
        <title>The genome of the seagrass Zostera marina reveals angiosperm adaptation to the sea.</title>
        <authorList>
            <person name="Olsen J.L."/>
            <person name="Rouze P."/>
            <person name="Verhelst B."/>
            <person name="Lin Y.-C."/>
            <person name="Bayer T."/>
            <person name="Collen J."/>
            <person name="Dattolo E."/>
            <person name="De Paoli E."/>
            <person name="Dittami S."/>
            <person name="Maumus F."/>
            <person name="Michel G."/>
            <person name="Kersting A."/>
            <person name="Lauritano C."/>
            <person name="Lohaus R."/>
            <person name="Toepel M."/>
            <person name="Tonon T."/>
            <person name="Vanneste K."/>
            <person name="Amirebrahimi M."/>
            <person name="Brakel J."/>
            <person name="Bostroem C."/>
            <person name="Chovatia M."/>
            <person name="Grimwood J."/>
            <person name="Jenkins J.W."/>
            <person name="Jueterbock A."/>
            <person name="Mraz A."/>
            <person name="Stam W.T."/>
            <person name="Tice H."/>
            <person name="Bornberg-Bauer E."/>
            <person name="Green P.J."/>
            <person name="Pearson G.A."/>
            <person name="Procaccini G."/>
            <person name="Duarte C.M."/>
            <person name="Schmutz J."/>
            <person name="Reusch T.B.H."/>
            <person name="Van de Peer Y."/>
        </authorList>
    </citation>
    <scope>NUCLEOTIDE SEQUENCE [LARGE SCALE GENOMIC DNA]</scope>
    <source>
        <strain evidence="6">cv. Finnish</strain>
    </source>
</reference>
<accession>A0A0K9P0U7</accession>
<feature type="compositionally biased region" description="Low complexity" evidence="4">
    <location>
        <begin position="41"/>
        <end position="50"/>
    </location>
</feature>
<dbReference type="OrthoDB" id="408728at2759"/>
<evidence type="ECO:0000256" key="4">
    <source>
        <dbReference type="SAM" id="MobiDB-lite"/>
    </source>
</evidence>
<feature type="repeat" description="WD" evidence="3">
    <location>
        <begin position="493"/>
        <end position="533"/>
    </location>
</feature>
<proteinExistence type="predicted"/>
<feature type="repeat" description="WD" evidence="3">
    <location>
        <begin position="543"/>
        <end position="566"/>
    </location>
</feature>
<feature type="region of interest" description="Disordered" evidence="4">
    <location>
        <begin position="306"/>
        <end position="359"/>
    </location>
</feature>
<dbReference type="EMBL" id="LFYR01001430">
    <property type="protein sequence ID" value="KMZ61840.1"/>
    <property type="molecule type" value="Genomic_DNA"/>
</dbReference>
<dbReference type="OMA" id="ISCIESN"/>
<feature type="region of interest" description="Disordered" evidence="4">
    <location>
        <begin position="1"/>
        <end position="64"/>
    </location>
</feature>
<dbReference type="AlphaFoldDB" id="A0A0K9P0U7"/>
<dbReference type="PANTHER" id="PTHR14221:SF67">
    <property type="entry name" value="WD REPEAT-CONTAINING PROTEIN 44-LIKE"/>
    <property type="match status" value="1"/>
</dbReference>
<dbReference type="PROSITE" id="PS50082">
    <property type="entry name" value="WD_REPEATS_2"/>
    <property type="match status" value="3"/>
</dbReference>
<evidence type="ECO:0000256" key="1">
    <source>
        <dbReference type="ARBA" id="ARBA00022574"/>
    </source>
</evidence>
<sequence length="767" mass="84423">MTVYTSPSSPASPPVRLREECREVSNGEEDDEFHESFERIPSSSCSSTSVSDDESPSTTANCTGIAAGIVTDRRRSRNHRNVSFPPPSSSMYDVWMAGLSSVEERRGVLLQRLGLIGDPSLTRPRSSTTAVNDGGDCCGREIDRSFTYPRLVSANSPSPMTETYGSRTRSDDSVFPISNLRYKPPLAKQVPSEVKEEEDLELGKCGGVVDDKYCTIKNLDSGVEFVVKEVTEDGMWNKLKEVGTGRQLSMEEFTKSIIGQSPIVEELMRRQNQELSCFTNGNGSSLPRSKKRGSWLKSIKNMVSDTVISGSGERRSSDEKDTSSSEKGGLGGRRSSSATDDSQDLGSTHNPQSSERIKVRQYGRSWKELTGLYMNQEIHAHSGSIWTIKFSQDGKHLATAGEDCVIHIWKILELERKKELMEMSDNPFSSIAGSNNWSSPELTTPPPPATDGLSHSEKRRRSKVSGTRKSFSLDHVIVPENAFALSDKPVRSFFGHQKDVLDLSWSKSKMLLSSSMDKTVKLWDMSTNSCLKTFRHGDYVTGYFISGSLDSKVRLWSIETRQVVDWNDLYEMVTAVCFTPDGQGAFVGSNKGAQIRGTAISTTHQLSASITNDGKHVVCASEDSNVYIWRYDSDSSSNTTRLSSRATAKGVAISCTQSYEYFHCHDVSVALAWPGSSTPSTTPSITPKTPRTPRTRSKSFSLPAATKLPLPKCNNGSIAIVPHQISQSSGELFSQIHNRSAWGMVIITAGRGGDIRVYQNFGYPVHV</sequence>
<dbReference type="InterPro" id="IPR001680">
    <property type="entry name" value="WD40_rpt"/>
</dbReference>
<organism evidence="5 6">
    <name type="scientific">Zostera marina</name>
    <name type="common">Eelgrass</name>
    <dbReference type="NCBI Taxonomy" id="29655"/>
    <lineage>
        <taxon>Eukaryota</taxon>
        <taxon>Viridiplantae</taxon>
        <taxon>Streptophyta</taxon>
        <taxon>Embryophyta</taxon>
        <taxon>Tracheophyta</taxon>
        <taxon>Spermatophyta</taxon>
        <taxon>Magnoliopsida</taxon>
        <taxon>Liliopsida</taxon>
        <taxon>Zosteraceae</taxon>
        <taxon>Zostera</taxon>
    </lineage>
</organism>
<evidence type="ECO:0000313" key="5">
    <source>
        <dbReference type="EMBL" id="KMZ61840.1"/>
    </source>
</evidence>
<dbReference type="PRINTS" id="PR00320">
    <property type="entry name" value="GPROTEINBRPT"/>
</dbReference>
<dbReference type="InterPro" id="IPR015943">
    <property type="entry name" value="WD40/YVTN_repeat-like_dom_sf"/>
</dbReference>
<feature type="compositionally biased region" description="Basic and acidic residues" evidence="4">
    <location>
        <begin position="312"/>
        <end position="324"/>
    </location>
</feature>
<dbReference type="Proteomes" id="UP000036987">
    <property type="component" value="Unassembled WGS sequence"/>
</dbReference>
<feature type="compositionally biased region" description="Polar residues" evidence="4">
    <location>
        <begin position="431"/>
        <end position="442"/>
    </location>
</feature>
<evidence type="ECO:0000256" key="2">
    <source>
        <dbReference type="ARBA" id="ARBA00022737"/>
    </source>
</evidence>
<keyword evidence="1 3" id="KW-0853">WD repeat</keyword>
<dbReference type="Pfam" id="PF00400">
    <property type="entry name" value="WD40"/>
    <property type="match status" value="4"/>
</dbReference>
<dbReference type="InterPro" id="IPR020472">
    <property type="entry name" value="WD40_PAC1"/>
</dbReference>
<feature type="compositionally biased region" description="Low complexity" evidence="4">
    <location>
        <begin position="676"/>
        <end position="689"/>
    </location>
</feature>
<keyword evidence="6" id="KW-1185">Reference proteome</keyword>
<feature type="compositionally biased region" description="Polar residues" evidence="4">
    <location>
        <begin position="334"/>
        <end position="354"/>
    </location>
</feature>
<evidence type="ECO:0000313" key="6">
    <source>
        <dbReference type="Proteomes" id="UP000036987"/>
    </source>
</evidence>
<gene>
    <name evidence="5" type="ORF">ZOSMA_4G01290</name>
</gene>
<name>A0A0K9P0U7_ZOSMR</name>
<dbReference type="InterPro" id="IPR019775">
    <property type="entry name" value="WD40_repeat_CS"/>
</dbReference>